<accession>A0ABZ1HB98</accession>
<dbReference type="EMBL" id="CP109135">
    <property type="protein sequence ID" value="WSD14408.1"/>
    <property type="molecule type" value="Genomic_DNA"/>
</dbReference>
<proteinExistence type="predicted"/>
<keyword evidence="2" id="KW-1185">Reference proteome</keyword>
<reference evidence="1 2" key="1">
    <citation type="submission" date="2022-10" db="EMBL/GenBank/DDBJ databases">
        <title>The complete genomes of actinobacterial strains from the NBC collection.</title>
        <authorList>
            <person name="Joergensen T.S."/>
            <person name="Alvarez Arevalo M."/>
            <person name="Sterndorff E.B."/>
            <person name="Faurdal D."/>
            <person name="Vuksanovic O."/>
            <person name="Mourched A.-S."/>
            <person name="Charusanti P."/>
            <person name="Shaw S."/>
            <person name="Blin K."/>
            <person name="Weber T."/>
        </authorList>
    </citation>
    <scope>NUCLEOTIDE SEQUENCE [LARGE SCALE GENOMIC DNA]</scope>
    <source>
        <strain evidence="1 2">NBC 01752</strain>
    </source>
</reference>
<name>A0ABZ1HB98_STRPH</name>
<gene>
    <name evidence="1" type="ORF">OHB35_14790</name>
</gene>
<evidence type="ECO:0000313" key="1">
    <source>
        <dbReference type="EMBL" id="WSD14408.1"/>
    </source>
</evidence>
<evidence type="ECO:0008006" key="3">
    <source>
        <dbReference type="Google" id="ProtNLM"/>
    </source>
</evidence>
<sequence>MLHVELRLTASGPRVIEVNGRPPATRGPYRRTTQGGFGMVAAYGITTAHAAQASASCQVRPDQHQ</sequence>
<evidence type="ECO:0000313" key="2">
    <source>
        <dbReference type="Proteomes" id="UP001340816"/>
    </source>
</evidence>
<dbReference type="Proteomes" id="UP001340816">
    <property type="component" value="Chromosome"/>
</dbReference>
<protein>
    <recommendedName>
        <fullName evidence="3">ATP-grasp domain-containing protein</fullName>
    </recommendedName>
</protein>
<dbReference type="Gene3D" id="3.30.470.20">
    <property type="entry name" value="ATP-grasp fold, B domain"/>
    <property type="match status" value="1"/>
</dbReference>
<organism evidence="1 2">
    <name type="scientific">Streptomyces phaeochromogenes</name>
    <dbReference type="NCBI Taxonomy" id="1923"/>
    <lineage>
        <taxon>Bacteria</taxon>
        <taxon>Bacillati</taxon>
        <taxon>Actinomycetota</taxon>
        <taxon>Actinomycetes</taxon>
        <taxon>Kitasatosporales</taxon>
        <taxon>Streptomycetaceae</taxon>
        <taxon>Streptomyces</taxon>
        <taxon>Streptomyces phaeochromogenes group</taxon>
    </lineage>
</organism>
<dbReference type="RefSeq" id="WP_326759053.1">
    <property type="nucleotide sequence ID" value="NZ_CP109135.1"/>
</dbReference>